<dbReference type="AlphaFoldDB" id="A0A142CWV1"/>
<keyword evidence="4 6" id="KW-1133">Transmembrane helix</keyword>
<evidence type="ECO:0000256" key="5">
    <source>
        <dbReference type="ARBA" id="ARBA00023136"/>
    </source>
</evidence>
<feature type="transmembrane region" description="Helical" evidence="6">
    <location>
        <begin position="7"/>
        <end position="27"/>
    </location>
</feature>
<dbReference type="PANTHER" id="PTHR34584">
    <property type="entry name" value="NA(+)/H(+) ANTIPORTER SUBUNIT E1"/>
    <property type="match status" value="1"/>
</dbReference>
<evidence type="ECO:0000256" key="3">
    <source>
        <dbReference type="ARBA" id="ARBA00022692"/>
    </source>
</evidence>
<dbReference type="GO" id="GO:0008324">
    <property type="term" value="F:monoatomic cation transmembrane transporter activity"/>
    <property type="evidence" value="ECO:0007669"/>
    <property type="project" value="InterPro"/>
</dbReference>
<keyword evidence="8" id="KW-1185">Reference proteome</keyword>
<gene>
    <name evidence="7" type="ORF">A0127_08795</name>
</gene>
<evidence type="ECO:0000313" key="7">
    <source>
        <dbReference type="EMBL" id="AMQ19253.1"/>
    </source>
</evidence>
<dbReference type="RefSeq" id="WP_062390438.1">
    <property type="nucleotide sequence ID" value="NZ_CP014750.1"/>
</dbReference>
<keyword evidence="3 6" id="KW-0812">Transmembrane</keyword>
<proteinExistence type="predicted"/>
<dbReference type="Proteomes" id="UP000073604">
    <property type="component" value="Chromosome"/>
</dbReference>
<reference evidence="8" key="1">
    <citation type="submission" date="2016-03" db="EMBL/GenBank/DDBJ databases">
        <authorList>
            <person name="Oger P.M."/>
        </authorList>
    </citation>
    <scope>NUCLEOTIDE SEQUENCE [LARGE SCALE GENOMIC DNA]</scope>
    <source>
        <strain evidence="8">OG-1</strain>
    </source>
</reference>
<evidence type="ECO:0000313" key="8">
    <source>
        <dbReference type="Proteomes" id="UP000073604"/>
    </source>
</evidence>
<dbReference type="EMBL" id="CP014750">
    <property type="protein sequence ID" value="AMQ19253.1"/>
    <property type="molecule type" value="Genomic_DNA"/>
</dbReference>
<protein>
    <submittedName>
        <fullName evidence="7">Cation:proton antiporter</fullName>
    </submittedName>
</protein>
<feature type="transmembrane region" description="Helical" evidence="6">
    <location>
        <begin position="64"/>
        <end position="83"/>
    </location>
</feature>
<feature type="transmembrane region" description="Helical" evidence="6">
    <location>
        <begin position="33"/>
        <end position="52"/>
    </location>
</feature>
<dbReference type="InterPro" id="IPR002758">
    <property type="entry name" value="Cation_antiport_E"/>
</dbReference>
<dbReference type="GO" id="GO:0005886">
    <property type="term" value="C:plasma membrane"/>
    <property type="evidence" value="ECO:0007669"/>
    <property type="project" value="UniProtKB-SubCell"/>
</dbReference>
<sequence length="177" mass="20093">MEEASKVSRYLYTLIILFLIWLALTASLDEQELIFGFVLSAIVAAMTYPIFTTRGLANLHPKRVAYAIAYAPYFLWAMIMANLDVAYRVLHPKRPIRPGIVHCKTILKTNPGKLSLANSITLTPGTITLDVDGDDYFIHWIWVPDEVLHAESEEVHVEKASENITRPFEKFLKVIFG</sequence>
<evidence type="ECO:0000256" key="2">
    <source>
        <dbReference type="ARBA" id="ARBA00022475"/>
    </source>
</evidence>
<dbReference type="PIRSF" id="PIRSF019239">
    <property type="entry name" value="MrpE"/>
    <property type="match status" value="1"/>
</dbReference>
<organism evidence="7 8">
    <name type="scientific">Thermococcus peptonophilus</name>
    <dbReference type="NCBI Taxonomy" id="53952"/>
    <lineage>
        <taxon>Archaea</taxon>
        <taxon>Methanobacteriati</taxon>
        <taxon>Methanobacteriota</taxon>
        <taxon>Thermococci</taxon>
        <taxon>Thermococcales</taxon>
        <taxon>Thermococcaceae</taxon>
        <taxon>Thermococcus</taxon>
    </lineage>
</organism>
<dbReference type="STRING" id="53952.A0127_08795"/>
<evidence type="ECO:0000256" key="6">
    <source>
        <dbReference type="SAM" id="Phobius"/>
    </source>
</evidence>
<keyword evidence="5 6" id="KW-0472">Membrane</keyword>
<dbReference type="OrthoDB" id="85180at2157"/>
<name>A0A142CWV1_9EURY</name>
<dbReference type="PANTHER" id="PTHR34584:SF1">
    <property type="entry name" value="NA(+)_H(+) ANTIPORTER SUBUNIT E1"/>
    <property type="match status" value="1"/>
</dbReference>
<dbReference type="KEGG" id="tpep:A0127_08795"/>
<dbReference type="Pfam" id="PF01899">
    <property type="entry name" value="MNHE"/>
    <property type="match status" value="1"/>
</dbReference>
<keyword evidence="2" id="KW-1003">Cell membrane</keyword>
<accession>A0A142CWV1</accession>
<comment type="subcellular location">
    <subcellularLocation>
        <location evidence="1">Cell membrane</location>
        <topology evidence="1">Multi-pass membrane protein</topology>
    </subcellularLocation>
</comment>
<evidence type="ECO:0000256" key="4">
    <source>
        <dbReference type="ARBA" id="ARBA00022989"/>
    </source>
</evidence>
<dbReference type="GeneID" id="27140642"/>
<evidence type="ECO:0000256" key="1">
    <source>
        <dbReference type="ARBA" id="ARBA00004651"/>
    </source>
</evidence>